<dbReference type="InterPro" id="IPR006441">
    <property type="entry name" value="Phage_P2_GpN"/>
</dbReference>
<name>A0ABU8S411_9SPHN</name>
<protein>
    <submittedName>
        <fullName evidence="2">Phage major capsid protein, P2 family</fullName>
    </submittedName>
</protein>
<dbReference type="RefSeq" id="WP_339964294.1">
    <property type="nucleotide sequence ID" value="NZ_JBBHJY010000001.1"/>
</dbReference>
<evidence type="ECO:0000256" key="1">
    <source>
        <dbReference type="SAM" id="MobiDB-lite"/>
    </source>
</evidence>
<organism evidence="2 3">
    <name type="scientific">Novosphingobium aquae</name>
    <dbReference type="NCBI Taxonomy" id="3133435"/>
    <lineage>
        <taxon>Bacteria</taxon>
        <taxon>Pseudomonadati</taxon>
        <taxon>Pseudomonadota</taxon>
        <taxon>Alphaproteobacteria</taxon>
        <taxon>Sphingomonadales</taxon>
        <taxon>Sphingomonadaceae</taxon>
        <taxon>Novosphingobium</taxon>
    </lineage>
</organism>
<evidence type="ECO:0000313" key="2">
    <source>
        <dbReference type="EMBL" id="MEJ6008688.1"/>
    </source>
</evidence>
<evidence type="ECO:0000313" key="3">
    <source>
        <dbReference type="Proteomes" id="UP001379235"/>
    </source>
</evidence>
<proteinExistence type="predicted"/>
<dbReference type="Pfam" id="PF05125">
    <property type="entry name" value="Phage_cap_P2"/>
    <property type="match status" value="1"/>
</dbReference>
<dbReference type="EMBL" id="JBBHJY010000001">
    <property type="protein sequence ID" value="MEJ6008688.1"/>
    <property type="molecule type" value="Genomic_DNA"/>
</dbReference>
<reference evidence="2 3" key="1">
    <citation type="submission" date="2024-03" db="EMBL/GenBank/DDBJ databases">
        <authorList>
            <person name="Jo J.-H."/>
        </authorList>
    </citation>
    <scope>NUCLEOTIDE SEQUENCE [LARGE SCALE GENOMIC DNA]</scope>
    <source>
        <strain evidence="2 3">AS3R-12</strain>
    </source>
</reference>
<sequence length="376" mass="41356">MHPKTSLLFTTYLSTIAQLNGVANTTRTFAVAPVIEQKLEEKLKESIEFLGQISIQNVTQQSGQTLGIESSRPIASRTNTSGNVRRHPTDPTDNGETNSYNCLQTNFDWSRRYDKLDAWRHKPDFERLVAMAILKQQGRDMIMAGFNGVERAAETDIEDNPMLEDLAEGWLFKIRDTAPAQVMNDGGLTVKTNGTNNAALKAIYVKAGVELFDGAAAHDAVGGSAHAVADYSSLDALVLDAKRLLPEWHRNRTDLVVIVGADLVDDKIFSIAQTTGTTATEVEATDRILRSTKTLGGLPAVQVSFFPANGLLITTLKNLAIYLQEGTRRRRLVDEPEYDRVANYESVNMDYVVEDYELVTLVENIVIGGAPARVAP</sequence>
<accession>A0ABU8S411</accession>
<dbReference type="Proteomes" id="UP001379235">
    <property type="component" value="Unassembled WGS sequence"/>
</dbReference>
<comment type="caution">
    <text evidence="2">The sequence shown here is derived from an EMBL/GenBank/DDBJ whole genome shotgun (WGS) entry which is preliminary data.</text>
</comment>
<gene>
    <name evidence="2" type="ORF">WG900_02020</name>
</gene>
<feature type="region of interest" description="Disordered" evidence="1">
    <location>
        <begin position="61"/>
        <end position="99"/>
    </location>
</feature>
<keyword evidence="3" id="KW-1185">Reference proteome</keyword>